<evidence type="ECO:0000313" key="2">
    <source>
        <dbReference type="Proteomes" id="UP000024635"/>
    </source>
</evidence>
<proteinExistence type="predicted"/>
<name>A0A016U961_9BILA</name>
<dbReference type="EMBL" id="JARK01001386">
    <property type="protein sequence ID" value="EYC11690.1"/>
    <property type="molecule type" value="Genomic_DNA"/>
</dbReference>
<dbReference type="AlphaFoldDB" id="A0A016U961"/>
<dbReference type="OrthoDB" id="10440558at2759"/>
<comment type="caution">
    <text evidence="1">The sequence shown here is derived from an EMBL/GenBank/DDBJ whole genome shotgun (WGS) entry which is preliminary data.</text>
</comment>
<organism evidence="1 2">
    <name type="scientific">Ancylostoma ceylanicum</name>
    <dbReference type="NCBI Taxonomy" id="53326"/>
    <lineage>
        <taxon>Eukaryota</taxon>
        <taxon>Metazoa</taxon>
        <taxon>Ecdysozoa</taxon>
        <taxon>Nematoda</taxon>
        <taxon>Chromadorea</taxon>
        <taxon>Rhabditida</taxon>
        <taxon>Rhabditina</taxon>
        <taxon>Rhabditomorpha</taxon>
        <taxon>Strongyloidea</taxon>
        <taxon>Ancylostomatidae</taxon>
        <taxon>Ancylostomatinae</taxon>
        <taxon>Ancylostoma</taxon>
    </lineage>
</organism>
<protein>
    <submittedName>
        <fullName evidence="1">Uncharacterized protein</fullName>
    </submittedName>
</protein>
<evidence type="ECO:0000313" key="1">
    <source>
        <dbReference type="EMBL" id="EYC11690.1"/>
    </source>
</evidence>
<accession>A0A016U961</accession>
<dbReference type="Proteomes" id="UP000024635">
    <property type="component" value="Unassembled WGS sequence"/>
</dbReference>
<keyword evidence="2" id="KW-1185">Reference proteome</keyword>
<sequence length="108" mass="11916">MKEHLDGLFKSKACTPLGAHRSQRHENAPIKTAVTILAYEPEILAGKTFEAFWISARNPKMNRKEECISVINELAPYQVLCGFCSTGSDAGGTYLLVVAAQLQHQVVR</sequence>
<reference evidence="2" key="1">
    <citation type="journal article" date="2015" name="Nat. Genet.">
        <title>The genome and transcriptome of the zoonotic hookworm Ancylostoma ceylanicum identify infection-specific gene families.</title>
        <authorList>
            <person name="Schwarz E.M."/>
            <person name="Hu Y."/>
            <person name="Antoshechkin I."/>
            <person name="Miller M.M."/>
            <person name="Sternberg P.W."/>
            <person name="Aroian R.V."/>
        </authorList>
    </citation>
    <scope>NUCLEOTIDE SEQUENCE</scope>
    <source>
        <strain evidence="2">HY135</strain>
    </source>
</reference>
<gene>
    <name evidence="1" type="primary">Acey_s0050.g2046</name>
    <name evidence="1" type="ORF">Y032_0050g2046</name>
</gene>